<dbReference type="RefSeq" id="WP_141952351.1">
    <property type="nucleotide sequence ID" value="NZ_VFOZ01000001.1"/>
</dbReference>
<dbReference type="EMBL" id="VFOZ01000001">
    <property type="protein sequence ID" value="TQL94775.1"/>
    <property type="molecule type" value="Genomic_DNA"/>
</dbReference>
<comment type="caution">
    <text evidence="1">The sequence shown here is derived from an EMBL/GenBank/DDBJ whole genome shotgun (WGS) entry which is preliminary data.</text>
</comment>
<keyword evidence="2" id="KW-1185">Reference proteome</keyword>
<name>A0A543CCG1_9ACTN</name>
<sequence>MAEPFPGRWVPTFATDIQPGDKIRIDGKTERYVIGRDYPPSFRAAFRIEYTTGAEGIYKTDLVEIWDEDGSVSQRVMDLSAAAVR</sequence>
<dbReference type="Proteomes" id="UP000316096">
    <property type="component" value="Unassembled WGS sequence"/>
</dbReference>
<proteinExistence type="predicted"/>
<organism evidence="1 2">
    <name type="scientific">Actinoallomurus bryophytorum</name>
    <dbReference type="NCBI Taxonomy" id="1490222"/>
    <lineage>
        <taxon>Bacteria</taxon>
        <taxon>Bacillati</taxon>
        <taxon>Actinomycetota</taxon>
        <taxon>Actinomycetes</taxon>
        <taxon>Streptosporangiales</taxon>
        <taxon>Thermomonosporaceae</taxon>
        <taxon>Actinoallomurus</taxon>
    </lineage>
</organism>
<reference evidence="1 2" key="1">
    <citation type="submission" date="2019-06" db="EMBL/GenBank/DDBJ databases">
        <title>Sequencing the genomes of 1000 actinobacteria strains.</title>
        <authorList>
            <person name="Klenk H.-P."/>
        </authorList>
    </citation>
    <scope>NUCLEOTIDE SEQUENCE [LARGE SCALE GENOMIC DNA]</scope>
    <source>
        <strain evidence="1 2">DSM 102200</strain>
    </source>
</reference>
<dbReference type="AlphaFoldDB" id="A0A543CCG1"/>
<evidence type="ECO:0000313" key="1">
    <source>
        <dbReference type="EMBL" id="TQL94775.1"/>
    </source>
</evidence>
<protein>
    <submittedName>
        <fullName evidence="1">Uncharacterized protein</fullName>
    </submittedName>
</protein>
<gene>
    <name evidence="1" type="ORF">FB559_0257</name>
</gene>
<accession>A0A543CCG1</accession>
<evidence type="ECO:0000313" key="2">
    <source>
        <dbReference type="Proteomes" id="UP000316096"/>
    </source>
</evidence>